<dbReference type="EMBL" id="JACCBW010000001">
    <property type="protein sequence ID" value="NYE35649.1"/>
    <property type="molecule type" value="Genomic_DNA"/>
</dbReference>
<organism evidence="2 3">
    <name type="scientific">Nocardioides cavernae</name>
    <dbReference type="NCBI Taxonomy" id="1921566"/>
    <lineage>
        <taxon>Bacteria</taxon>
        <taxon>Bacillati</taxon>
        <taxon>Actinomycetota</taxon>
        <taxon>Actinomycetes</taxon>
        <taxon>Propionibacteriales</taxon>
        <taxon>Nocardioidaceae</taxon>
        <taxon>Nocardioides</taxon>
    </lineage>
</organism>
<dbReference type="AlphaFoldDB" id="A0A7Y9H206"/>
<evidence type="ECO:0000313" key="3">
    <source>
        <dbReference type="Proteomes" id="UP000549911"/>
    </source>
</evidence>
<dbReference type="Pfam" id="PF18755">
    <property type="entry name" value="RAMA"/>
    <property type="match status" value="1"/>
</dbReference>
<dbReference type="InterPro" id="IPR040843">
    <property type="entry name" value="RAMA"/>
</dbReference>
<evidence type="ECO:0000313" key="2">
    <source>
        <dbReference type="EMBL" id="NYE35649.1"/>
    </source>
</evidence>
<gene>
    <name evidence="2" type="ORF">F4692_000753</name>
</gene>
<feature type="domain" description="RAMA" evidence="1">
    <location>
        <begin position="177"/>
        <end position="276"/>
    </location>
</feature>
<reference evidence="2 3" key="2">
    <citation type="submission" date="2020-08" db="EMBL/GenBank/DDBJ databases">
        <title>The Agave Microbiome: Exploring the role of microbial communities in plant adaptations to desert environments.</title>
        <authorList>
            <person name="Partida-Martinez L.P."/>
        </authorList>
    </citation>
    <scope>NUCLEOTIDE SEQUENCE [LARGE SCALE GENOMIC DNA]</scope>
    <source>
        <strain evidence="2 3">AT2.17</strain>
    </source>
</reference>
<sequence length="283" mass="30536">MSQDLALPITTLLPESAAEPVVLYDQHAALRFAIVERDHTLRINAEEWDRPGVYILLDPPSVDGSWGCYVGKAPAGIRTRLRDHLRNKDHWRRAVLIQRDTTFGFNSAQVAWLEGRLYDLLDAAEDARPHNGNRPSDETLPPFERASLENAVVPISRILRLIGYDPATADDSGTVSTTTKSSRTSRFYGITLKNVVDAGYLTAGARVVSTNSVWPADGIVNGDGTLTVNGTPHPTPSAAAGAVKGGAANGWDFWAVEDGSGRTSLATLRARFADTKSSPSGTE</sequence>
<accession>A0A7Y9H206</accession>
<evidence type="ECO:0000259" key="1">
    <source>
        <dbReference type="Pfam" id="PF18755"/>
    </source>
</evidence>
<reference evidence="2 3" key="1">
    <citation type="submission" date="2020-07" db="EMBL/GenBank/DDBJ databases">
        <authorList>
            <person name="Partida-Martinez L."/>
            <person name="Huntemann M."/>
            <person name="Clum A."/>
            <person name="Wang J."/>
            <person name="Palaniappan K."/>
            <person name="Ritter S."/>
            <person name="Chen I.-M."/>
            <person name="Stamatis D."/>
            <person name="Reddy T."/>
            <person name="O'Malley R."/>
            <person name="Daum C."/>
            <person name="Shapiro N."/>
            <person name="Ivanova N."/>
            <person name="Kyrpides N."/>
            <person name="Woyke T."/>
        </authorList>
    </citation>
    <scope>NUCLEOTIDE SEQUENCE [LARGE SCALE GENOMIC DNA]</scope>
    <source>
        <strain evidence="2 3">AT2.17</strain>
    </source>
</reference>
<comment type="caution">
    <text evidence="2">The sequence shown here is derived from an EMBL/GenBank/DDBJ whole genome shotgun (WGS) entry which is preliminary data.</text>
</comment>
<name>A0A7Y9H206_9ACTN</name>
<dbReference type="Proteomes" id="UP000549911">
    <property type="component" value="Unassembled WGS sequence"/>
</dbReference>
<protein>
    <recommendedName>
        <fullName evidence="1">RAMA domain-containing protein</fullName>
    </recommendedName>
</protein>
<proteinExistence type="predicted"/>
<keyword evidence="3" id="KW-1185">Reference proteome</keyword>
<dbReference type="RefSeq" id="WP_179618275.1">
    <property type="nucleotide sequence ID" value="NZ_JACCBW010000001.1"/>
</dbReference>